<dbReference type="InterPro" id="IPR027417">
    <property type="entry name" value="P-loop_NTPase"/>
</dbReference>
<evidence type="ECO:0000313" key="20">
    <source>
        <dbReference type="Proteomes" id="UP000285844"/>
    </source>
</evidence>
<keyword evidence="3" id="KW-0227">DNA damage</keyword>
<dbReference type="PANTHER" id="PTHR11070">
    <property type="entry name" value="UVRD / RECB / PCRA DNA HELICASE FAMILY MEMBER"/>
    <property type="match status" value="1"/>
</dbReference>
<evidence type="ECO:0000256" key="3">
    <source>
        <dbReference type="ARBA" id="ARBA00022763"/>
    </source>
</evidence>
<evidence type="ECO:0000259" key="15">
    <source>
        <dbReference type="PROSITE" id="PS51198"/>
    </source>
</evidence>
<evidence type="ECO:0000256" key="12">
    <source>
        <dbReference type="ARBA" id="ARBA00034808"/>
    </source>
</evidence>
<dbReference type="GO" id="GO:0043138">
    <property type="term" value="F:3'-5' DNA helicase activity"/>
    <property type="evidence" value="ECO:0007669"/>
    <property type="project" value="UniProtKB-EC"/>
</dbReference>
<keyword evidence="1" id="KW-0540">Nuclease</keyword>
<dbReference type="InterPro" id="IPR014017">
    <property type="entry name" value="DNA_helicase_UvrD-like_C"/>
</dbReference>
<keyword evidence="5 14" id="KW-0347">Helicase</keyword>
<evidence type="ECO:0000313" key="18">
    <source>
        <dbReference type="EMBL" id="RHL64502.1"/>
    </source>
</evidence>
<dbReference type="AlphaFoldDB" id="A0A413YR67"/>
<comment type="catalytic activity">
    <reaction evidence="11">
        <text>Couples ATP hydrolysis with the unwinding of duplex DNA by translocating in the 3'-5' direction.</text>
        <dbReference type="EC" id="5.6.2.4"/>
    </reaction>
</comment>
<dbReference type="GO" id="GO:0005524">
    <property type="term" value="F:ATP binding"/>
    <property type="evidence" value="ECO:0007669"/>
    <property type="project" value="UniProtKB-UniRule"/>
</dbReference>
<evidence type="ECO:0000256" key="6">
    <source>
        <dbReference type="ARBA" id="ARBA00022839"/>
    </source>
</evidence>
<evidence type="ECO:0000256" key="14">
    <source>
        <dbReference type="PROSITE-ProRule" id="PRU00560"/>
    </source>
</evidence>
<feature type="binding site" evidence="14">
    <location>
        <begin position="26"/>
        <end position="33"/>
    </location>
    <ligand>
        <name>ATP</name>
        <dbReference type="ChEBI" id="CHEBI:30616"/>
    </ligand>
</feature>
<keyword evidence="9" id="KW-0234">DNA repair</keyword>
<dbReference type="Gene3D" id="3.90.320.10">
    <property type="match status" value="1"/>
</dbReference>
<sequence>MRMERKWTPAQKSAIDTRDCNVLVSAAAGSGKTAVLVERIISMITDPDKNIDIDRLVVVTFTKAAAAQMKDKIRKALDSMLDENPGDTNLLRQITLLNNAQITTIDSFCLWIIRNHFPEVNLDPGFRIMDEGEKKLIENDVLEDVLEEFYAEADEEFFNLVDAFGMGRDDSGLVSIIDKIYRFSRSNPWIDEWFDECMLVYDDETYDNPAIKELYDSIKNALLDYRDKYNRLVDICSEPAGPTAYTGALQSDLLGINEMINSQDFGELGRMIRIFSFEALSRKKDAGADPDIKEYVKGQRKLFKDYIGRLNDKIFLKDDEGIFADMQGAGIQIRTLLKVAKVYAKRVSEVKREKGIIDFNDMEHLALSILVKKEDGKLVYTETADKLANRFEEILIDEYQDSNQLQEVILNAVSKTRLSGENNNIYMVGDVKQSIYKFRLACPELFIEKYDTYGETGDNVRIELQKNFRSRENVLECANDVFSHIMNKNFSGIGYDESVRLNAGFPYPEYSDSNYGDEANKSTDVILISSENEEEATTRELEADRLAKLIEGIVASGINVYDSDENIYRPAEYRDIVILTRSVTGWADTFADALMDRGIPAYTDSSTGYFSVREIQVILSMLTIVDNPVQEISLAAAMMSYFGGFTAAELGMVRKLGREYVDTNVHNNLYEHLKAVAVLGEAGKVQEPDVKQLSGKCALFLTKLTEYRDKSSVESLYDLCWEIIYDSGYYDYVGTMPAGAQRQANLNVLLERAAGYGKSSYSGLFNFLRYIERLKKFDEDFAEGAASLDNENLVRIMSIHKSKGLEFPIVILAGAHKSINFMDATAPVLVDQNLGIAVDCVDLERRTKTPTIIKGAMARRIVRESIAEEERLLYVAMTRAREKLIITGVVKDADKTLEKYRGSAKQLEADGMLSYADSENIKNYLDMIMPVCLMDSDKLKGSFKVMVDAGEDSLADADESGGLAGAANVVGIGELADEIKEAVSYPLLDELPEYVPDDNAAGRMKLTVSQLKAMQADDDSEENAYMDESVKAALKKEADDEQTDSEAMVELSNSIIPKFISGKEEKLAANERGSAYHRVMECLDYSVSVNLDGVKADINRMLETGKMNELQVKSVNPWDIYTFVQSDTGRRVANAVNCGSVRREQPFVFEYEGQLIQGIIDLCFEEDGELVIVDYKTDKVMKGKAGEKELVKRYAIQLDYYAKALEQLTGKTVKEKIVYSFALGKEIMC</sequence>
<dbReference type="Proteomes" id="UP000285844">
    <property type="component" value="Unassembled WGS sequence"/>
</dbReference>
<reference evidence="19 20" key="1">
    <citation type="submission" date="2018-08" db="EMBL/GenBank/DDBJ databases">
        <title>A genome reference for cultivated species of the human gut microbiota.</title>
        <authorList>
            <person name="Zou Y."/>
            <person name="Xue W."/>
            <person name="Luo G."/>
        </authorList>
    </citation>
    <scope>NUCLEOTIDE SEQUENCE [LARGE SCALE GENOMIC DNA]</scope>
    <source>
        <strain evidence="18 19">AF36-7BH</strain>
        <strain evidence="17 20">AM37-3BH</strain>
    </source>
</reference>
<evidence type="ECO:0000256" key="10">
    <source>
        <dbReference type="ARBA" id="ARBA00023235"/>
    </source>
</evidence>
<evidence type="ECO:0000256" key="5">
    <source>
        <dbReference type="ARBA" id="ARBA00022806"/>
    </source>
</evidence>
<proteinExistence type="predicted"/>
<dbReference type="GO" id="GO:0006302">
    <property type="term" value="P:double-strand break repair"/>
    <property type="evidence" value="ECO:0007669"/>
    <property type="project" value="InterPro"/>
</dbReference>
<evidence type="ECO:0000256" key="2">
    <source>
        <dbReference type="ARBA" id="ARBA00022741"/>
    </source>
</evidence>
<keyword evidence="4 14" id="KW-0378">Hydrolase</keyword>
<organism evidence="17 20">
    <name type="scientific">Lachnospira eligens</name>
    <dbReference type="NCBI Taxonomy" id="39485"/>
    <lineage>
        <taxon>Bacteria</taxon>
        <taxon>Bacillati</taxon>
        <taxon>Bacillota</taxon>
        <taxon>Clostridia</taxon>
        <taxon>Lachnospirales</taxon>
        <taxon>Lachnospiraceae</taxon>
        <taxon>Lachnospira</taxon>
    </lineage>
</organism>
<evidence type="ECO:0000259" key="16">
    <source>
        <dbReference type="PROSITE" id="PS51217"/>
    </source>
</evidence>
<keyword evidence="8" id="KW-0238">DNA-binding</keyword>
<feature type="domain" description="UvrD-like helicase C-terminal" evidence="16">
    <location>
        <begin position="472"/>
        <end position="804"/>
    </location>
</feature>
<dbReference type="EMBL" id="QROY01000025">
    <property type="protein sequence ID" value="RHL64502.1"/>
    <property type="molecule type" value="Genomic_DNA"/>
</dbReference>
<dbReference type="GO" id="GO:0033202">
    <property type="term" value="C:DNA helicase complex"/>
    <property type="evidence" value="ECO:0007669"/>
    <property type="project" value="TreeGrafter"/>
</dbReference>
<evidence type="ECO:0000313" key="19">
    <source>
        <dbReference type="Proteomes" id="UP000285201"/>
    </source>
</evidence>
<dbReference type="EMBL" id="QSHM01000020">
    <property type="protein sequence ID" value="RHC11540.1"/>
    <property type="molecule type" value="Genomic_DNA"/>
</dbReference>
<dbReference type="InterPro" id="IPR014152">
    <property type="entry name" value="AddA"/>
</dbReference>
<dbReference type="FunFam" id="3.40.50.300:FF:001236">
    <property type="entry name" value="ATP-dependent helicase/nuclease subunit A"/>
    <property type="match status" value="1"/>
</dbReference>
<keyword evidence="2 14" id="KW-0547">Nucleotide-binding</keyword>
<evidence type="ECO:0000256" key="7">
    <source>
        <dbReference type="ARBA" id="ARBA00022840"/>
    </source>
</evidence>
<evidence type="ECO:0000313" key="17">
    <source>
        <dbReference type="EMBL" id="RHC11540.1"/>
    </source>
</evidence>
<dbReference type="InterPro" id="IPR038726">
    <property type="entry name" value="PDDEXK_AddAB-type"/>
</dbReference>
<dbReference type="GO" id="GO:0005829">
    <property type="term" value="C:cytosol"/>
    <property type="evidence" value="ECO:0007669"/>
    <property type="project" value="TreeGrafter"/>
</dbReference>
<dbReference type="PROSITE" id="PS51198">
    <property type="entry name" value="UVRD_HELICASE_ATP_BIND"/>
    <property type="match status" value="1"/>
</dbReference>
<dbReference type="Pfam" id="PF13361">
    <property type="entry name" value="UvrD_C"/>
    <property type="match status" value="1"/>
</dbReference>
<dbReference type="SUPFAM" id="SSF52980">
    <property type="entry name" value="Restriction endonuclease-like"/>
    <property type="match status" value="1"/>
</dbReference>
<keyword evidence="6 17" id="KW-0269">Exonuclease</keyword>
<keyword evidence="7 14" id="KW-0067">ATP-binding</keyword>
<dbReference type="GO" id="GO:0004527">
    <property type="term" value="F:exonuclease activity"/>
    <property type="evidence" value="ECO:0007669"/>
    <property type="project" value="UniProtKB-KW"/>
</dbReference>
<evidence type="ECO:0000256" key="11">
    <source>
        <dbReference type="ARBA" id="ARBA00034617"/>
    </source>
</evidence>
<gene>
    <name evidence="17" type="primary">addA</name>
    <name evidence="18" type="ORF">DW007_15795</name>
    <name evidence="17" type="ORF">DW858_12880</name>
</gene>
<evidence type="ECO:0000256" key="4">
    <source>
        <dbReference type="ARBA" id="ARBA00022801"/>
    </source>
</evidence>
<keyword evidence="10" id="KW-0413">Isomerase</keyword>
<evidence type="ECO:0000256" key="1">
    <source>
        <dbReference type="ARBA" id="ARBA00022722"/>
    </source>
</evidence>
<dbReference type="PROSITE" id="PS51217">
    <property type="entry name" value="UVRD_HELICASE_CTER"/>
    <property type="match status" value="1"/>
</dbReference>
<dbReference type="SUPFAM" id="SSF52540">
    <property type="entry name" value="P-loop containing nucleoside triphosphate hydrolases"/>
    <property type="match status" value="1"/>
</dbReference>
<name>A0A413YR67_9FIRM</name>
<dbReference type="PANTHER" id="PTHR11070:SF48">
    <property type="entry name" value="ATP-DEPENDENT HELICASE_NUCLEASE SUBUNIT A"/>
    <property type="match status" value="1"/>
</dbReference>
<evidence type="ECO:0000256" key="13">
    <source>
        <dbReference type="ARBA" id="ARBA00048988"/>
    </source>
</evidence>
<dbReference type="InterPro" id="IPR000212">
    <property type="entry name" value="DNA_helicase_UvrD/REP"/>
</dbReference>
<protein>
    <recommendedName>
        <fullName evidence="12">DNA 3'-5' helicase</fullName>
        <ecNumber evidence="12">5.6.2.4</ecNumber>
    </recommendedName>
</protein>
<evidence type="ECO:0000256" key="9">
    <source>
        <dbReference type="ARBA" id="ARBA00023204"/>
    </source>
</evidence>
<evidence type="ECO:0000256" key="8">
    <source>
        <dbReference type="ARBA" id="ARBA00023125"/>
    </source>
</evidence>
<dbReference type="GO" id="GO:0000725">
    <property type="term" value="P:recombinational repair"/>
    <property type="evidence" value="ECO:0007669"/>
    <property type="project" value="TreeGrafter"/>
</dbReference>
<dbReference type="NCBIfam" id="TIGR02785">
    <property type="entry name" value="addA_Gpos"/>
    <property type="match status" value="1"/>
</dbReference>
<accession>A0A413YR67</accession>
<comment type="catalytic activity">
    <reaction evidence="13">
        <text>ATP + H2O = ADP + phosphate + H(+)</text>
        <dbReference type="Rhea" id="RHEA:13065"/>
        <dbReference type="ChEBI" id="CHEBI:15377"/>
        <dbReference type="ChEBI" id="CHEBI:15378"/>
        <dbReference type="ChEBI" id="CHEBI:30616"/>
        <dbReference type="ChEBI" id="CHEBI:43474"/>
        <dbReference type="ChEBI" id="CHEBI:456216"/>
        <dbReference type="EC" id="5.6.2.4"/>
    </reaction>
</comment>
<dbReference type="EC" id="5.6.2.4" evidence="12"/>
<comment type="caution">
    <text evidence="17">The sequence shown here is derived from an EMBL/GenBank/DDBJ whole genome shotgun (WGS) entry which is preliminary data.</text>
</comment>
<dbReference type="Proteomes" id="UP000285201">
    <property type="component" value="Unassembled WGS sequence"/>
</dbReference>
<dbReference type="InterPro" id="IPR011604">
    <property type="entry name" value="PDDEXK-like_dom_sf"/>
</dbReference>
<feature type="domain" description="UvrD-like helicase ATP-binding" evidence="15">
    <location>
        <begin position="5"/>
        <end position="471"/>
    </location>
</feature>
<dbReference type="InterPro" id="IPR011335">
    <property type="entry name" value="Restrct_endonuc-II-like"/>
</dbReference>
<dbReference type="GO" id="GO:0003677">
    <property type="term" value="F:DNA binding"/>
    <property type="evidence" value="ECO:0007669"/>
    <property type="project" value="UniProtKB-KW"/>
</dbReference>
<dbReference type="Gene3D" id="3.40.50.300">
    <property type="entry name" value="P-loop containing nucleotide triphosphate hydrolases"/>
    <property type="match status" value="4"/>
</dbReference>
<dbReference type="Pfam" id="PF12705">
    <property type="entry name" value="PDDEXK_1"/>
    <property type="match status" value="1"/>
</dbReference>
<dbReference type="Pfam" id="PF00580">
    <property type="entry name" value="UvrD-helicase"/>
    <property type="match status" value="1"/>
</dbReference>
<dbReference type="InterPro" id="IPR014016">
    <property type="entry name" value="UvrD-like_ATP-bd"/>
</dbReference>